<evidence type="ECO:0000256" key="1">
    <source>
        <dbReference type="SAM" id="MobiDB-lite"/>
    </source>
</evidence>
<proteinExistence type="predicted"/>
<evidence type="ECO:0000256" key="2">
    <source>
        <dbReference type="SAM" id="Phobius"/>
    </source>
</evidence>
<dbReference type="GeneID" id="87952959"/>
<evidence type="ECO:0000313" key="4">
    <source>
        <dbReference type="Proteomes" id="UP001329825"/>
    </source>
</evidence>
<keyword evidence="4" id="KW-1185">Reference proteome</keyword>
<keyword evidence="2" id="KW-1133">Transmembrane helix</keyword>
<dbReference type="EMBL" id="CP141881">
    <property type="protein sequence ID" value="WRT63902.1"/>
    <property type="molecule type" value="Genomic_DNA"/>
</dbReference>
<keyword evidence="2" id="KW-0472">Membrane</keyword>
<protein>
    <recommendedName>
        <fullName evidence="5">Brain protein I3</fullName>
    </recommendedName>
</protein>
<gene>
    <name evidence="3" type="ORF">IL334_000828</name>
</gene>
<feature type="compositionally biased region" description="Polar residues" evidence="1">
    <location>
        <begin position="1"/>
        <end position="10"/>
    </location>
</feature>
<evidence type="ECO:0008006" key="5">
    <source>
        <dbReference type="Google" id="ProtNLM"/>
    </source>
</evidence>
<keyword evidence="2" id="KW-0812">Transmembrane</keyword>
<feature type="region of interest" description="Disordered" evidence="1">
    <location>
        <begin position="1"/>
        <end position="57"/>
    </location>
</feature>
<feature type="transmembrane region" description="Helical" evidence="2">
    <location>
        <begin position="69"/>
        <end position="88"/>
    </location>
</feature>
<organism evidence="3 4">
    <name type="scientific">Kwoniella shivajii</name>
    <dbReference type="NCBI Taxonomy" id="564305"/>
    <lineage>
        <taxon>Eukaryota</taxon>
        <taxon>Fungi</taxon>
        <taxon>Dikarya</taxon>
        <taxon>Basidiomycota</taxon>
        <taxon>Agaricomycotina</taxon>
        <taxon>Tremellomycetes</taxon>
        <taxon>Tremellales</taxon>
        <taxon>Cryptococcaceae</taxon>
        <taxon>Kwoniella</taxon>
    </lineage>
</organism>
<accession>A0ABZ1CRB6</accession>
<feature type="compositionally biased region" description="Polar residues" evidence="1">
    <location>
        <begin position="32"/>
        <end position="44"/>
    </location>
</feature>
<name>A0ABZ1CRB6_9TREE</name>
<dbReference type="Proteomes" id="UP001329825">
    <property type="component" value="Chromosome 1"/>
</dbReference>
<evidence type="ECO:0000313" key="3">
    <source>
        <dbReference type="EMBL" id="WRT63902.1"/>
    </source>
</evidence>
<dbReference type="RefSeq" id="XP_062788642.1">
    <property type="nucleotide sequence ID" value="XM_062932591.1"/>
</dbReference>
<sequence length="127" mass="14425">MILSNANTPSLREMNSDPPPYEEVKPYRDPTNPRQPSEQTQIMSPDSKENKNHYGQCIDNVGHSPHTKYGTVGIIAGIVFFPWGLFWTQCDSQVTCRKCQVILKPNKCGQKRRERIRVRSGKCGDSC</sequence>
<reference evidence="3 4" key="1">
    <citation type="submission" date="2024-01" db="EMBL/GenBank/DDBJ databases">
        <title>Comparative genomics of Cryptococcus and Kwoniella reveals pathogenesis evolution and contrasting modes of karyotype evolution via chromosome fusion or intercentromeric recombination.</title>
        <authorList>
            <person name="Coelho M.A."/>
            <person name="David-Palma M."/>
            <person name="Shea T."/>
            <person name="Bowers K."/>
            <person name="McGinley-Smith S."/>
            <person name="Mohammad A.W."/>
            <person name="Gnirke A."/>
            <person name="Yurkov A.M."/>
            <person name="Nowrousian M."/>
            <person name="Sun S."/>
            <person name="Cuomo C.A."/>
            <person name="Heitman J."/>
        </authorList>
    </citation>
    <scope>NUCLEOTIDE SEQUENCE [LARGE SCALE GENOMIC DNA]</scope>
    <source>
        <strain evidence="3">CBS 11374</strain>
    </source>
</reference>